<keyword evidence="1" id="KW-0472">Membrane</keyword>
<name>A0A7G5BZ52_9BACL</name>
<dbReference type="EMBL" id="CP041969">
    <property type="protein sequence ID" value="QMV42236.1"/>
    <property type="molecule type" value="Genomic_DNA"/>
</dbReference>
<dbReference type="InterPro" id="IPR018729">
    <property type="entry name" value="DUF2269_transmembrane"/>
</dbReference>
<evidence type="ECO:0000313" key="3">
    <source>
        <dbReference type="Proteomes" id="UP000515679"/>
    </source>
</evidence>
<keyword evidence="1" id="KW-1133">Transmembrane helix</keyword>
<keyword evidence="1" id="KW-0812">Transmembrane</keyword>
<protein>
    <submittedName>
        <fullName evidence="2">DUF2269 family protein</fullName>
    </submittedName>
</protein>
<evidence type="ECO:0000256" key="1">
    <source>
        <dbReference type="SAM" id="Phobius"/>
    </source>
</evidence>
<dbReference type="Pfam" id="PF10027">
    <property type="entry name" value="DUF2269"/>
    <property type="match status" value="1"/>
</dbReference>
<gene>
    <name evidence="2" type="ORF">FPL14_14305</name>
</gene>
<feature type="transmembrane region" description="Helical" evidence="1">
    <location>
        <begin position="138"/>
        <end position="155"/>
    </location>
</feature>
<reference evidence="2 3" key="1">
    <citation type="submission" date="2019-07" db="EMBL/GenBank/DDBJ databases">
        <authorList>
            <person name="Kim J.K."/>
            <person name="Cheong H.-M."/>
            <person name="Choi Y."/>
            <person name="Hwang K.J."/>
            <person name="Lee S."/>
            <person name="Choi C."/>
        </authorList>
    </citation>
    <scope>NUCLEOTIDE SEQUENCE [LARGE SCALE GENOMIC DNA]</scope>
    <source>
        <strain evidence="2 3">KS 22</strain>
    </source>
</reference>
<proteinExistence type="predicted"/>
<feature type="transmembrane region" description="Helical" evidence="1">
    <location>
        <begin position="81"/>
        <end position="101"/>
    </location>
</feature>
<keyword evidence="3" id="KW-1185">Reference proteome</keyword>
<dbReference type="AlphaFoldDB" id="A0A7G5BZ52"/>
<accession>A0A7G5BZ52</accession>
<dbReference type="Proteomes" id="UP000515679">
    <property type="component" value="Chromosome"/>
</dbReference>
<evidence type="ECO:0000313" key="2">
    <source>
        <dbReference type="EMBL" id="QMV42236.1"/>
    </source>
</evidence>
<feature type="transmembrane region" description="Helical" evidence="1">
    <location>
        <begin position="53"/>
        <end position="74"/>
    </location>
</feature>
<sequence>MKAVFSMEWLVLLHVVSAVLGLGPAYAFPLLLNNAPTVHEMQRNLSVVTRMEIFPKIFGTLALLSGLALFWLGSYGPFMQIWIAGTLLVYALIEIVVIGLLNPTATKLLAAIGKLDSGEKEAQPASELQMSYSRVRNYHIWSCALGLIIFAFMVIKP</sequence>
<organism evidence="2 3">
    <name type="scientific">Cohnella cholangitidis</name>
    <dbReference type="NCBI Taxonomy" id="2598458"/>
    <lineage>
        <taxon>Bacteria</taxon>
        <taxon>Bacillati</taxon>
        <taxon>Bacillota</taxon>
        <taxon>Bacilli</taxon>
        <taxon>Bacillales</taxon>
        <taxon>Paenibacillaceae</taxon>
        <taxon>Cohnella</taxon>
    </lineage>
</organism>
<dbReference type="KEGG" id="cchl:FPL14_14305"/>